<feature type="domain" description="RRM" evidence="5">
    <location>
        <begin position="24"/>
        <end position="136"/>
    </location>
</feature>
<organism evidence="6 7">
    <name type="scientific">Saguinus oedipus</name>
    <name type="common">Cotton-top tamarin</name>
    <name type="synonym">Oedipomidas oedipus</name>
    <dbReference type="NCBI Taxonomy" id="9490"/>
    <lineage>
        <taxon>Eukaryota</taxon>
        <taxon>Metazoa</taxon>
        <taxon>Chordata</taxon>
        <taxon>Craniata</taxon>
        <taxon>Vertebrata</taxon>
        <taxon>Euteleostomi</taxon>
        <taxon>Mammalia</taxon>
        <taxon>Eutheria</taxon>
        <taxon>Euarchontoglires</taxon>
        <taxon>Primates</taxon>
        <taxon>Haplorrhini</taxon>
        <taxon>Platyrrhini</taxon>
        <taxon>Cebidae</taxon>
        <taxon>Callitrichinae</taxon>
        <taxon>Saguinus</taxon>
    </lineage>
</organism>
<dbReference type="Gene3D" id="3.30.70.330">
    <property type="match status" value="3"/>
</dbReference>
<sequence length="301" mass="32264">MTKQKAAPEAKKQKAEGTEATTAFNLFVGKLNFNKSAPELKTGISDVFAANELAVVDVRIGMTKKFGYVDFESAEDLEKAFELTDAAEIRLVSRDGKSKGIAYIEFKTEADAEKTFEEKQGMEINGRSISLYYTGEKGENQDYREFASFEDAKEALNSCNKREIEGRVIRLELQGPRGSPNARSQPSKTLFVKGLSEDTTEETLKESFDGSVPARIVTDWETGSSKGFGFVNFNSEEDAKASKEAMEDGEIDGNKVTLDCPKSKGEGDFGGHGGGRGGFGVQGGGRGGQGGFGGGQGGFGG</sequence>
<evidence type="ECO:0000256" key="2">
    <source>
        <dbReference type="ARBA" id="ARBA00022884"/>
    </source>
</evidence>
<keyword evidence="7" id="KW-1185">Reference proteome</keyword>
<accession>A0ABQ9U853</accession>
<dbReference type="PANTHER" id="PTHR23236:SF119">
    <property type="entry name" value="NUCLEAR RNA-BINDING PROTEIN SART-3"/>
    <property type="match status" value="1"/>
</dbReference>
<evidence type="ECO:0000256" key="3">
    <source>
        <dbReference type="PROSITE-ProRule" id="PRU00176"/>
    </source>
</evidence>
<evidence type="ECO:0000313" key="6">
    <source>
        <dbReference type="EMBL" id="KAK2092964.1"/>
    </source>
</evidence>
<dbReference type="PANTHER" id="PTHR23236">
    <property type="entry name" value="EUKARYOTIC TRANSLATION INITIATION FACTOR 4B/4H"/>
    <property type="match status" value="1"/>
</dbReference>
<dbReference type="CDD" id="cd12406">
    <property type="entry name" value="RRM4_NCL"/>
    <property type="match status" value="1"/>
</dbReference>
<dbReference type="EMBL" id="JASSZA010000015">
    <property type="protein sequence ID" value="KAK2092964.1"/>
    <property type="molecule type" value="Genomic_DNA"/>
</dbReference>
<keyword evidence="1" id="KW-0677">Repeat</keyword>
<feature type="domain" description="RRM" evidence="5">
    <location>
        <begin position="188"/>
        <end position="263"/>
    </location>
</feature>
<evidence type="ECO:0000259" key="5">
    <source>
        <dbReference type="PROSITE" id="PS50102"/>
    </source>
</evidence>
<feature type="region of interest" description="Disordered" evidence="4">
    <location>
        <begin position="245"/>
        <end position="301"/>
    </location>
</feature>
<dbReference type="InterPro" id="IPR034235">
    <property type="entry name" value="Nucleolin_RRM4"/>
</dbReference>
<keyword evidence="2 3" id="KW-0694">RNA-binding</keyword>
<protein>
    <recommendedName>
        <fullName evidence="5">RRM domain-containing protein</fullName>
    </recommendedName>
</protein>
<dbReference type="Pfam" id="PF00076">
    <property type="entry name" value="RRM_1"/>
    <property type="match status" value="2"/>
</dbReference>
<dbReference type="SMART" id="SM00360">
    <property type="entry name" value="RRM"/>
    <property type="match status" value="2"/>
</dbReference>
<dbReference type="SUPFAM" id="SSF54928">
    <property type="entry name" value="RNA-binding domain, RBD"/>
    <property type="match status" value="2"/>
</dbReference>
<dbReference type="InterPro" id="IPR035979">
    <property type="entry name" value="RBD_domain_sf"/>
</dbReference>
<dbReference type="PROSITE" id="PS50102">
    <property type="entry name" value="RRM"/>
    <property type="match status" value="2"/>
</dbReference>
<dbReference type="InterPro" id="IPR000504">
    <property type="entry name" value="RRM_dom"/>
</dbReference>
<comment type="caution">
    <text evidence="6">The sequence shown here is derived from an EMBL/GenBank/DDBJ whole genome shotgun (WGS) entry which is preliminary data.</text>
</comment>
<gene>
    <name evidence="6" type="ORF">P7K49_029493</name>
</gene>
<proteinExistence type="predicted"/>
<name>A0ABQ9U853_SAGOE</name>
<evidence type="ECO:0000256" key="1">
    <source>
        <dbReference type="ARBA" id="ARBA00022737"/>
    </source>
</evidence>
<evidence type="ECO:0000313" key="7">
    <source>
        <dbReference type="Proteomes" id="UP001266305"/>
    </source>
</evidence>
<feature type="compositionally biased region" description="Gly residues" evidence="4">
    <location>
        <begin position="270"/>
        <end position="301"/>
    </location>
</feature>
<evidence type="ECO:0000256" key="4">
    <source>
        <dbReference type="SAM" id="MobiDB-lite"/>
    </source>
</evidence>
<dbReference type="Proteomes" id="UP001266305">
    <property type="component" value="Unassembled WGS sequence"/>
</dbReference>
<reference evidence="6 7" key="1">
    <citation type="submission" date="2023-05" db="EMBL/GenBank/DDBJ databases">
        <title>B98-5 Cell Line De Novo Hybrid Assembly: An Optical Mapping Approach.</title>
        <authorList>
            <person name="Kananen K."/>
            <person name="Auerbach J.A."/>
            <person name="Kautto E."/>
            <person name="Blachly J.S."/>
        </authorList>
    </citation>
    <scope>NUCLEOTIDE SEQUENCE [LARGE SCALE GENOMIC DNA]</scope>
    <source>
        <strain evidence="6">B95-8</strain>
        <tissue evidence="6">Cell line</tissue>
    </source>
</reference>
<dbReference type="InterPro" id="IPR012677">
    <property type="entry name" value="Nucleotide-bd_a/b_plait_sf"/>
</dbReference>